<sequence>MGLDLPELDDREYEELLEQAKKLIPAYSDEWTDLNPHDPGVTILEVLAWLTETHTYQLDQITDEHRRKYLQLVGYQQRPPTPATATVALDVPDALVGQRLPAGARLTVTDGVDERYRFETDSDVVLSNASVEAVIGDAGAVSDHSEANAASETYYRPFGREVDETDALYLGFDRDPFAESDRLTLSVAYHDDDLPEPADPPEHGDHPTFEPSVELAWERYRDGRWERLRVLDDGTDSLYQGGLIDLATAEQPRERESGSGTETLSLPSRVPDAAVGWIRCRVETPGYEIPPQIDSIRPNVVTATHAARVENEQLTPLSGTAGSRTARSFDNETYRFEHSPVLSATISVNGERYTEVPDFDASGPDDRQYVLDRETGRVTFGDGINGTALPTGATVTADYVYGGGERGNVSPAASWQLTDPGSDFDATVSAASIDVTPLGPATGGSDAETVTEALNRVRRDLDRPARAVTAGDYRQLAERTPGLRMGRTHVDVDETDATVIVIPYAPADVPSPTPSEAFLDTVRDFLRERTLLTDRVEVVGPQYVRLEITVGGRVRRQYAHSGFETAITDAVESYLHPLSGFDGDGWPLGRSLSRDELREVIAEVDAVAQVSDLSVTAHGGTASGDEITIDETALFTVERVTVEMETTTRHGGQL</sequence>
<evidence type="ECO:0000313" key="3">
    <source>
        <dbReference type="Proteomes" id="UP000011607"/>
    </source>
</evidence>
<evidence type="ECO:0000256" key="1">
    <source>
        <dbReference type="SAM" id="MobiDB-lite"/>
    </source>
</evidence>
<dbReference type="NCBIfam" id="TIGR02243">
    <property type="entry name" value="putative baseplate assembly protein"/>
    <property type="match status" value="1"/>
</dbReference>
<proteinExistence type="predicted"/>
<protein>
    <submittedName>
        <fullName evidence="2">Uncharacterized protein</fullName>
    </submittedName>
</protein>
<dbReference type="AlphaFoldDB" id="M0LNM8"/>
<dbReference type="eggNOG" id="arCOG10307">
    <property type="taxonomic scope" value="Archaea"/>
</dbReference>
<dbReference type="EMBL" id="AOMA01000128">
    <property type="protein sequence ID" value="EMA35157.1"/>
    <property type="molecule type" value="Genomic_DNA"/>
</dbReference>
<dbReference type="STRING" id="1227454.C446_13414"/>
<feature type="region of interest" description="Disordered" evidence="1">
    <location>
        <begin position="246"/>
        <end position="267"/>
    </location>
</feature>
<gene>
    <name evidence="2" type="ORF">C446_13414</name>
</gene>
<evidence type="ECO:0000313" key="2">
    <source>
        <dbReference type="EMBL" id="EMA35157.1"/>
    </source>
</evidence>
<accession>M0LNM8</accession>
<dbReference type="InterPro" id="IPR011749">
    <property type="entry name" value="CHP02243"/>
</dbReference>
<keyword evidence="3" id="KW-1185">Reference proteome</keyword>
<dbReference type="PATRIC" id="fig|1227454.3.peg.2759"/>
<name>M0LNM8_9EURY</name>
<organism evidence="2 3">
    <name type="scientific">Halobiforma nitratireducens JCM 10879</name>
    <dbReference type="NCBI Taxonomy" id="1227454"/>
    <lineage>
        <taxon>Archaea</taxon>
        <taxon>Methanobacteriati</taxon>
        <taxon>Methanobacteriota</taxon>
        <taxon>Stenosarchaea group</taxon>
        <taxon>Halobacteria</taxon>
        <taxon>Halobacteriales</taxon>
        <taxon>Natrialbaceae</taxon>
        <taxon>Halobiforma</taxon>
    </lineage>
</organism>
<dbReference type="OrthoDB" id="148267at2157"/>
<reference evidence="2 3" key="1">
    <citation type="journal article" date="2014" name="PLoS Genet.">
        <title>Phylogenetically driven sequencing of extremely halophilic archaea reveals strategies for static and dynamic osmo-response.</title>
        <authorList>
            <person name="Becker E.A."/>
            <person name="Seitzer P.M."/>
            <person name="Tritt A."/>
            <person name="Larsen D."/>
            <person name="Krusor M."/>
            <person name="Yao A.I."/>
            <person name="Wu D."/>
            <person name="Madern D."/>
            <person name="Eisen J.A."/>
            <person name="Darling A.E."/>
            <person name="Facciotti M.T."/>
        </authorList>
    </citation>
    <scope>NUCLEOTIDE SEQUENCE [LARGE SCALE GENOMIC DNA]</scope>
    <source>
        <strain evidence="2 3">JCM 10879</strain>
    </source>
</reference>
<dbReference type="Proteomes" id="UP000011607">
    <property type="component" value="Unassembled WGS sequence"/>
</dbReference>
<dbReference type="RefSeq" id="WP_006673586.1">
    <property type="nucleotide sequence ID" value="NZ_AOMA01000128.1"/>
</dbReference>
<comment type="caution">
    <text evidence="2">The sequence shown here is derived from an EMBL/GenBank/DDBJ whole genome shotgun (WGS) entry which is preliminary data.</text>
</comment>